<dbReference type="AlphaFoldDB" id="A0A0L7QZN1"/>
<proteinExistence type="predicted"/>
<dbReference type="OrthoDB" id="7653387at2759"/>
<protein>
    <submittedName>
        <fullName evidence="2">Uncharacterized protein</fullName>
    </submittedName>
</protein>
<evidence type="ECO:0000256" key="1">
    <source>
        <dbReference type="SAM" id="MobiDB-lite"/>
    </source>
</evidence>
<name>A0A0L7QZN1_9HYME</name>
<dbReference type="EMBL" id="KQ414677">
    <property type="protein sequence ID" value="KOC64070.1"/>
    <property type="molecule type" value="Genomic_DNA"/>
</dbReference>
<accession>A0A0L7QZN1</accession>
<feature type="compositionally biased region" description="Basic and acidic residues" evidence="1">
    <location>
        <begin position="40"/>
        <end position="60"/>
    </location>
</feature>
<sequence>MPNENAPVCGCGVVVDLPKSRNGGLSPRKVTIRISKSKGGKSDGRSAKKQQDDARGKSRTSETGSSSSVAEQARPVIKSSKHEKRLNHSRRTRSADRAESHYTYIESGSSILGGGIRENAIPESLYSTIPDTPNASANETGNSQLNAQSRSQPVYTIPSMVSPPPTYDVAISKTWQNEKNTRKNVFWNKKKSVKISGLPPTYEEYLCHKYAMISRSRTPPPPWSDSTTTTTTAAAPNVQTRREFLANQPELREYLAQLSITQNNERSIGHHHHHQGAVLRDNNYLSNQQMSREQVRTQQRVRAMPPRSQSESRVQQQRIATMYEDGAFCMETTALQSAFDNGIALCSLM</sequence>
<dbReference type="Proteomes" id="UP000053825">
    <property type="component" value="Unassembled WGS sequence"/>
</dbReference>
<evidence type="ECO:0000313" key="2">
    <source>
        <dbReference type="EMBL" id="KOC64070.1"/>
    </source>
</evidence>
<organism evidence="2 3">
    <name type="scientific">Habropoda laboriosa</name>
    <dbReference type="NCBI Taxonomy" id="597456"/>
    <lineage>
        <taxon>Eukaryota</taxon>
        <taxon>Metazoa</taxon>
        <taxon>Ecdysozoa</taxon>
        <taxon>Arthropoda</taxon>
        <taxon>Hexapoda</taxon>
        <taxon>Insecta</taxon>
        <taxon>Pterygota</taxon>
        <taxon>Neoptera</taxon>
        <taxon>Endopterygota</taxon>
        <taxon>Hymenoptera</taxon>
        <taxon>Apocrita</taxon>
        <taxon>Aculeata</taxon>
        <taxon>Apoidea</taxon>
        <taxon>Anthophila</taxon>
        <taxon>Apidae</taxon>
        <taxon>Habropoda</taxon>
    </lineage>
</organism>
<feature type="region of interest" description="Disordered" evidence="1">
    <location>
        <begin position="126"/>
        <end position="150"/>
    </location>
</feature>
<gene>
    <name evidence="2" type="ORF">WH47_02499</name>
</gene>
<keyword evidence="3" id="KW-1185">Reference proteome</keyword>
<evidence type="ECO:0000313" key="3">
    <source>
        <dbReference type="Proteomes" id="UP000053825"/>
    </source>
</evidence>
<feature type="compositionally biased region" description="Basic residues" evidence="1">
    <location>
        <begin position="79"/>
        <end position="92"/>
    </location>
</feature>
<reference evidence="2 3" key="1">
    <citation type="submission" date="2015-07" db="EMBL/GenBank/DDBJ databases">
        <title>The genome of Habropoda laboriosa.</title>
        <authorList>
            <person name="Pan H."/>
            <person name="Kapheim K."/>
        </authorList>
    </citation>
    <scope>NUCLEOTIDE SEQUENCE [LARGE SCALE GENOMIC DNA]</scope>
    <source>
        <strain evidence="2">0110345459</strain>
    </source>
</reference>
<feature type="region of interest" description="Disordered" evidence="1">
    <location>
        <begin position="1"/>
        <end position="101"/>
    </location>
</feature>